<feature type="domain" description="DUF4097" evidence="1">
    <location>
        <begin position="42"/>
        <end position="259"/>
    </location>
</feature>
<protein>
    <recommendedName>
        <fullName evidence="1">DUF4097 domain-containing protein</fullName>
    </recommendedName>
</protein>
<gene>
    <name evidence="2" type="ordered locus">Rmar_0974</name>
</gene>
<dbReference type="PANTHER" id="PTHR34094:SF1">
    <property type="entry name" value="PROTEIN FAM185A"/>
    <property type="match status" value="1"/>
</dbReference>
<sequence>MRRAVWLLLGGWLLLAGTVRAEGLVEITDVVKRAFKATPGGHLELEMDRGNVEISTTAESAVYVEVIRTLQTERREEAERLLEGHQLTFEQEGESIYIKSQLSEDGSWRFWKRKDIRIRVEIRIQVPRRFNVTFTTGAGNVDLRDLEGTVEGETGAGNVTLRNLRGTVQISTGAGNVEVTELEGHLEAETGAGNITVKGLRGSADAETGAGNITAEFVAPPEKDSRFESGAGNVTVFVPARAGFVLDASTGIGSISSDFEVRIDRDWISAEARGTVNGGGPTLRLEAGLGNVSLRRL</sequence>
<dbReference type="InterPro" id="IPR025164">
    <property type="entry name" value="Toastrack_DUF4097"/>
</dbReference>
<reference evidence="2 3" key="1">
    <citation type="journal article" date="2009" name="Stand. Genomic Sci.">
        <title>Complete genome sequence of Rhodothermus marinus type strain (R-10).</title>
        <authorList>
            <person name="Nolan M."/>
            <person name="Tindall B.J."/>
            <person name="Pomrenke H."/>
            <person name="Lapidus A."/>
            <person name="Copeland A."/>
            <person name="Glavina Del Rio T."/>
            <person name="Lucas S."/>
            <person name="Chen F."/>
            <person name="Tice H."/>
            <person name="Cheng J.F."/>
            <person name="Saunders E."/>
            <person name="Han C."/>
            <person name="Bruce D."/>
            <person name="Goodwin L."/>
            <person name="Chain P."/>
            <person name="Pitluck S."/>
            <person name="Ovchinikova G."/>
            <person name="Pati A."/>
            <person name="Ivanova N."/>
            <person name="Mavromatis K."/>
            <person name="Chen A."/>
            <person name="Palaniappan K."/>
            <person name="Land M."/>
            <person name="Hauser L."/>
            <person name="Chang Y.J."/>
            <person name="Jeffries C.D."/>
            <person name="Brettin T."/>
            <person name="Goker M."/>
            <person name="Bristow J."/>
            <person name="Eisen J.A."/>
            <person name="Markowitz V."/>
            <person name="Hugenholtz P."/>
            <person name="Kyrpides N.C."/>
            <person name="Klenk H.P."/>
            <person name="Detter J.C."/>
        </authorList>
    </citation>
    <scope>NUCLEOTIDE SEQUENCE [LARGE SCALE GENOMIC DNA]</scope>
    <source>
        <strain evidence="3">ATCC 43812 / DSM 4252 / R-10</strain>
    </source>
</reference>
<dbReference type="Pfam" id="PF13349">
    <property type="entry name" value="DUF4097"/>
    <property type="match status" value="1"/>
</dbReference>
<name>D0MHB0_RHOM4</name>
<dbReference type="Gene3D" id="2.160.20.120">
    <property type="match status" value="1"/>
</dbReference>
<proteinExistence type="predicted"/>
<organism evidence="2 3">
    <name type="scientific">Rhodothermus marinus (strain ATCC 43812 / DSM 4252 / R-10)</name>
    <name type="common">Rhodothermus obamensis</name>
    <dbReference type="NCBI Taxonomy" id="518766"/>
    <lineage>
        <taxon>Bacteria</taxon>
        <taxon>Pseudomonadati</taxon>
        <taxon>Rhodothermota</taxon>
        <taxon>Rhodothermia</taxon>
        <taxon>Rhodothermales</taxon>
        <taxon>Rhodothermaceae</taxon>
        <taxon>Rhodothermus</taxon>
    </lineage>
</organism>
<dbReference type="RefSeq" id="WP_012843480.1">
    <property type="nucleotide sequence ID" value="NC_013501.1"/>
</dbReference>
<evidence type="ECO:0000313" key="3">
    <source>
        <dbReference type="Proteomes" id="UP000002221"/>
    </source>
</evidence>
<dbReference type="EMBL" id="CP001807">
    <property type="protein sequence ID" value="ACY47868.1"/>
    <property type="molecule type" value="Genomic_DNA"/>
</dbReference>
<dbReference type="AlphaFoldDB" id="D0MHB0"/>
<dbReference type="HOGENOM" id="CLU_936504_0_0_10"/>
<dbReference type="Proteomes" id="UP000002221">
    <property type="component" value="Chromosome"/>
</dbReference>
<dbReference type="PANTHER" id="PTHR34094">
    <property type="match status" value="1"/>
</dbReference>
<evidence type="ECO:0000259" key="1">
    <source>
        <dbReference type="Pfam" id="PF13349"/>
    </source>
</evidence>
<dbReference type="KEGG" id="rmr:Rmar_0974"/>
<keyword evidence="3" id="KW-1185">Reference proteome</keyword>
<accession>D0MHB0</accession>
<evidence type="ECO:0000313" key="2">
    <source>
        <dbReference type="EMBL" id="ACY47868.1"/>
    </source>
</evidence>
<dbReference type="eggNOG" id="COG3595">
    <property type="taxonomic scope" value="Bacteria"/>
</dbReference>